<keyword evidence="3" id="KW-1185">Reference proteome</keyword>
<protein>
    <submittedName>
        <fullName evidence="2">Uncharacterized protein</fullName>
    </submittedName>
</protein>
<evidence type="ECO:0000313" key="2">
    <source>
        <dbReference type="EMBL" id="KAJ6647626.1"/>
    </source>
</evidence>
<feature type="region of interest" description="Disordered" evidence="1">
    <location>
        <begin position="1"/>
        <end position="51"/>
    </location>
</feature>
<reference evidence="2" key="1">
    <citation type="submission" date="2022-07" db="EMBL/GenBank/DDBJ databases">
        <authorList>
            <person name="Trinca V."/>
            <person name="Uliana J.V.C."/>
            <person name="Torres T.T."/>
            <person name="Ward R.J."/>
            <person name="Monesi N."/>
        </authorList>
    </citation>
    <scope>NUCLEOTIDE SEQUENCE</scope>
    <source>
        <strain evidence="2">HSMRA1968</strain>
        <tissue evidence="2">Whole embryos</tissue>
    </source>
</reference>
<dbReference type="EMBL" id="WJQU01000001">
    <property type="protein sequence ID" value="KAJ6647626.1"/>
    <property type="molecule type" value="Genomic_DNA"/>
</dbReference>
<evidence type="ECO:0000313" key="3">
    <source>
        <dbReference type="Proteomes" id="UP001151699"/>
    </source>
</evidence>
<organism evidence="2 3">
    <name type="scientific">Pseudolycoriella hygida</name>
    <dbReference type="NCBI Taxonomy" id="35572"/>
    <lineage>
        <taxon>Eukaryota</taxon>
        <taxon>Metazoa</taxon>
        <taxon>Ecdysozoa</taxon>
        <taxon>Arthropoda</taxon>
        <taxon>Hexapoda</taxon>
        <taxon>Insecta</taxon>
        <taxon>Pterygota</taxon>
        <taxon>Neoptera</taxon>
        <taxon>Endopterygota</taxon>
        <taxon>Diptera</taxon>
        <taxon>Nematocera</taxon>
        <taxon>Sciaroidea</taxon>
        <taxon>Sciaridae</taxon>
        <taxon>Pseudolycoriella</taxon>
    </lineage>
</organism>
<dbReference type="Proteomes" id="UP001151699">
    <property type="component" value="Chromosome A"/>
</dbReference>
<feature type="compositionally biased region" description="Basic and acidic residues" evidence="1">
    <location>
        <begin position="24"/>
        <end position="41"/>
    </location>
</feature>
<name>A0A9Q0NDS3_9DIPT</name>
<proteinExistence type="predicted"/>
<feature type="compositionally biased region" description="Polar residues" evidence="1">
    <location>
        <begin position="8"/>
        <end position="23"/>
    </location>
</feature>
<sequence length="65" mass="7130">MSSRSKRSSTNGEETKHNIQTSGHPDKRRVPTRGAGDEGRPEKHHSLKVTNPLANISNTIELLIG</sequence>
<accession>A0A9Q0NDS3</accession>
<comment type="caution">
    <text evidence="2">The sequence shown here is derived from an EMBL/GenBank/DDBJ whole genome shotgun (WGS) entry which is preliminary data.</text>
</comment>
<dbReference type="AlphaFoldDB" id="A0A9Q0NDS3"/>
<evidence type="ECO:0000256" key="1">
    <source>
        <dbReference type="SAM" id="MobiDB-lite"/>
    </source>
</evidence>
<gene>
    <name evidence="2" type="ORF">Bhyg_02849</name>
</gene>